<dbReference type="SMART" id="SM01144">
    <property type="entry name" value="DTW"/>
    <property type="match status" value="1"/>
</dbReference>
<dbReference type="eggNOG" id="COG3148">
    <property type="taxonomic scope" value="Bacteria"/>
</dbReference>
<evidence type="ECO:0000256" key="5">
    <source>
        <dbReference type="ARBA" id="ARBA00034489"/>
    </source>
</evidence>
<evidence type="ECO:0000256" key="4">
    <source>
        <dbReference type="ARBA" id="ARBA00022694"/>
    </source>
</evidence>
<dbReference type="OrthoDB" id="268835at2"/>
<keyword evidence="8" id="KW-1185">Reference proteome</keyword>
<keyword evidence="2" id="KW-0808">Transferase</keyword>
<dbReference type="PANTHER" id="PTHR21392:SF0">
    <property type="entry name" value="TRNA-URIDINE AMINOCARBOXYPROPYLTRANSFERASE 2"/>
    <property type="match status" value="1"/>
</dbReference>
<dbReference type="GO" id="GO:0016432">
    <property type="term" value="F:tRNA-uridine aminocarboxypropyltransferase activity"/>
    <property type="evidence" value="ECO:0007669"/>
    <property type="project" value="UniProtKB-EC"/>
</dbReference>
<keyword evidence="3" id="KW-0949">S-adenosyl-L-methionine</keyword>
<reference evidence="7 8" key="1">
    <citation type="journal article" date="2013" name="Genome Announc.">
        <title>Complete Genome Sequence of Glaciecola psychrophila Strain 170T.</title>
        <authorList>
            <person name="Yin J."/>
            <person name="Chen J."/>
            <person name="Liu G."/>
            <person name="Yu Y."/>
            <person name="Song L."/>
            <person name="Wang X."/>
            <person name="Qu X."/>
        </authorList>
    </citation>
    <scope>NUCLEOTIDE SEQUENCE [LARGE SCALE GENOMIC DNA]</scope>
    <source>
        <strain evidence="7 8">170</strain>
    </source>
</reference>
<dbReference type="STRING" id="1129794.C427_5596"/>
<accession>K7ANG9</accession>
<dbReference type="HOGENOM" id="CLU_066458_2_1_6"/>
<organism evidence="7 8">
    <name type="scientific">Paraglaciecola psychrophila 170</name>
    <dbReference type="NCBI Taxonomy" id="1129794"/>
    <lineage>
        <taxon>Bacteria</taxon>
        <taxon>Pseudomonadati</taxon>
        <taxon>Pseudomonadota</taxon>
        <taxon>Gammaproteobacteria</taxon>
        <taxon>Alteromonadales</taxon>
        <taxon>Alteromonadaceae</taxon>
        <taxon>Paraglaciecola</taxon>
    </lineage>
</organism>
<dbReference type="KEGG" id="gps:C427_5596"/>
<evidence type="ECO:0000313" key="7">
    <source>
        <dbReference type="EMBL" id="AGH47690.1"/>
    </source>
</evidence>
<gene>
    <name evidence="7" type="ORF">C427_5596</name>
</gene>
<dbReference type="InterPro" id="IPR039262">
    <property type="entry name" value="DTWD2/TAPT"/>
</dbReference>
<dbReference type="PANTHER" id="PTHR21392">
    <property type="entry name" value="TRNA-URIDINE AMINOCARBOXYPROPYLTRANSFERASE 2"/>
    <property type="match status" value="1"/>
</dbReference>
<comment type="similarity">
    <text evidence="5">Belongs to the TDD superfamily. DTWD2 family.</text>
</comment>
<evidence type="ECO:0000256" key="2">
    <source>
        <dbReference type="ARBA" id="ARBA00022679"/>
    </source>
</evidence>
<dbReference type="Pfam" id="PF03942">
    <property type="entry name" value="DTW"/>
    <property type="match status" value="1"/>
</dbReference>
<dbReference type="EMBL" id="CP003837">
    <property type="protein sequence ID" value="AGH47690.1"/>
    <property type="molecule type" value="Genomic_DNA"/>
</dbReference>
<evidence type="ECO:0000256" key="3">
    <source>
        <dbReference type="ARBA" id="ARBA00022691"/>
    </source>
</evidence>
<evidence type="ECO:0000256" key="1">
    <source>
        <dbReference type="ARBA" id="ARBA00012386"/>
    </source>
</evidence>
<dbReference type="Proteomes" id="UP000011864">
    <property type="component" value="Chromosome"/>
</dbReference>
<evidence type="ECO:0000313" key="8">
    <source>
        <dbReference type="Proteomes" id="UP000011864"/>
    </source>
</evidence>
<protein>
    <recommendedName>
        <fullName evidence="1">tRNA-uridine aminocarboxypropyltransferase</fullName>
        <ecNumber evidence="1">2.5.1.25</ecNumber>
    </recommendedName>
</protein>
<proteinExistence type="inferred from homology"/>
<dbReference type="RefSeq" id="WP_007636649.1">
    <property type="nucleotide sequence ID" value="NC_020514.1"/>
</dbReference>
<evidence type="ECO:0000259" key="6">
    <source>
        <dbReference type="SMART" id="SM01144"/>
    </source>
</evidence>
<dbReference type="PATRIC" id="fig|1129794.4.peg.5573"/>
<dbReference type="EC" id="2.5.1.25" evidence="1"/>
<sequence length="204" mass="23711">MTTIKTNKRQICEKCGYPQNTCLCVWVNPITAPLNIIILQHSKEAKHAKNTVKLLALGLKKITVLVGEKPDDWTELAQHVAKQPQDYSLFYPHEQSTSVESISSPELKQRVFPVNHNVIFIDASWRKALKIWHLNPWLQQCNNWHFTNPPDNQYHIRHTSQQDSLSTLESVAYVLEHTHNIDCSQLHALFSKMQQKCFLENYKQ</sequence>
<dbReference type="GO" id="GO:0008033">
    <property type="term" value="P:tRNA processing"/>
    <property type="evidence" value="ECO:0007669"/>
    <property type="project" value="UniProtKB-KW"/>
</dbReference>
<dbReference type="InterPro" id="IPR005636">
    <property type="entry name" value="DTW"/>
</dbReference>
<keyword evidence="4" id="KW-0819">tRNA processing</keyword>
<name>K7ANG9_9ALTE</name>
<dbReference type="AlphaFoldDB" id="K7ANG9"/>
<feature type="domain" description="DTW" evidence="6">
    <location>
        <begin position="8"/>
        <end position="203"/>
    </location>
</feature>